<comment type="caution">
    <text evidence="7">The sequence shown here is derived from an EMBL/GenBank/DDBJ whole genome shotgun (WGS) entry which is preliminary data.</text>
</comment>
<name>A0ABS9UW26_9BACT</name>
<keyword evidence="3" id="KW-0378">Hydrolase</keyword>
<evidence type="ECO:0000256" key="4">
    <source>
        <dbReference type="ARBA" id="ARBA00022833"/>
    </source>
</evidence>
<gene>
    <name evidence="7" type="ORF">MM239_03000</name>
</gene>
<dbReference type="PROSITE" id="PS00758">
    <property type="entry name" value="ARGE_DAPE_CPG2_1"/>
    <property type="match status" value="1"/>
</dbReference>
<evidence type="ECO:0000313" key="7">
    <source>
        <dbReference type="EMBL" id="MCH7408351.1"/>
    </source>
</evidence>
<dbReference type="Gene3D" id="3.30.70.360">
    <property type="match status" value="1"/>
</dbReference>
<evidence type="ECO:0000256" key="1">
    <source>
        <dbReference type="ARBA" id="ARBA00001947"/>
    </source>
</evidence>
<dbReference type="PANTHER" id="PTHR43808:SF31">
    <property type="entry name" value="N-ACETYL-L-CITRULLINE DEACETYLASE"/>
    <property type="match status" value="1"/>
</dbReference>
<dbReference type="Gene3D" id="3.40.630.10">
    <property type="entry name" value="Zn peptidases"/>
    <property type="match status" value="1"/>
</dbReference>
<dbReference type="SUPFAM" id="SSF55031">
    <property type="entry name" value="Bacterial exopeptidase dimerisation domain"/>
    <property type="match status" value="1"/>
</dbReference>
<dbReference type="Pfam" id="PF01546">
    <property type="entry name" value="Peptidase_M20"/>
    <property type="match status" value="1"/>
</dbReference>
<dbReference type="RefSeq" id="WP_241346484.1">
    <property type="nucleotide sequence ID" value="NZ_JAKZGP010000004.1"/>
</dbReference>
<keyword evidence="5" id="KW-0170">Cobalt</keyword>
<dbReference type="Proteomes" id="UP001165489">
    <property type="component" value="Unassembled WGS sequence"/>
</dbReference>
<dbReference type="InterPro" id="IPR036264">
    <property type="entry name" value="Bact_exopeptidase_dim_dom"/>
</dbReference>
<keyword evidence="2" id="KW-0479">Metal-binding</keyword>
<sequence length="363" mass="40344">MPNSKAPYYEEVVSLLKSLISTPSYSKEEHLTADLIGQFLTKKDIPFQRIGNNIIAQNLHFEHSKPSILLNSHHDTVKPNAGYTRDPFAAEIQDEKLYGLGSNDAGGCLVSLLATFLHFYKLDLGYNLIYVASAEEEISGKNGIESTLSSLPSFELAIVGEPTLLQGAVAEKGLVVVDAIVTGKAGHAAREEGINALYEALDDLNLLRSYQFERESEYLGKSKVSATIIQSGTQHNVVPDRCTYTLDIRVTDAYTLDEALEELTNKLKAKLTPRSTRLKSSRLPHDHKMMKVLTKLNINQYGSPTLSDQALIPYPSIKIGPGDSARSHTADEYIYLKEINEGINTYIELLTQYFHIENPKNQR</sequence>
<reference evidence="7" key="1">
    <citation type="submission" date="2022-03" db="EMBL/GenBank/DDBJ databases">
        <title>De novo assembled genomes of Belliella spp. (Cyclobacteriaceae) strains.</title>
        <authorList>
            <person name="Szabo A."/>
            <person name="Korponai K."/>
            <person name="Felfoldi T."/>
        </authorList>
    </citation>
    <scope>NUCLEOTIDE SEQUENCE</scope>
    <source>
        <strain evidence="7">DSM 111904</strain>
    </source>
</reference>
<evidence type="ECO:0000256" key="5">
    <source>
        <dbReference type="ARBA" id="ARBA00023285"/>
    </source>
</evidence>
<keyword evidence="4" id="KW-0862">Zinc</keyword>
<dbReference type="InterPro" id="IPR011650">
    <property type="entry name" value="Peptidase_M20_dimer"/>
</dbReference>
<dbReference type="PANTHER" id="PTHR43808">
    <property type="entry name" value="ACETYLORNITHINE DEACETYLASE"/>
    <property type="match status" value="1"/>
</dbReference>
<dbReference type="InterPro" id="IPR050072">
    <property type="entry name" value="Peptidase_M20A"/>
</dbReference>
<organism evidence="7 8">
    <name type="scientific">Belliella filtrata</name>
    <dbReference type="NCBI Taxonomy" id="2923435"/>
    <lineage>
        <taxon>Bacteria</taxon>
        <taxon>Pseudomonadati</taxon>
        <taxon>Bacteroidota</taxon>
        <taxon>Cytophagia</taxon>
        <taxon>Cytophagales</taxon>
        <taxon>Cyclobacteriaceae</taxon>
        <taxon>Belliella</taxon>
    </lineage>
</organism>
<feature type="domain" description="Peptidase M20 dimerisation" evidence="6">
    <location>
        <begin position="169"/>
        <end position="271"/>
    </location>
</feature>
<protein>
    <submittedName>
        <fullName evidence="7">M20 family metallo-hydrolase</fullName>
    </submittedName>
</protein>
<proteinExistence type="predicted"/>
<dbReference type="InterPro" id="IPR002933">
    <property type="entry name" value="Peptidase_M20"/>
</dbReference>
<evidence type="ECO:0000256" key="2">
    <source>
        <dbReference type="ARBA" id="ARBA00022723"/>
    </source>
</evidence>
<dbReference type="SUPFAM" id="SSF53187">
    <property type="entry name" value="Zn-dependent exopeptidases"/>
    <property type="match status" value="1"/>
</dbReference>
<dbReference type="EMBL" id="JAKZGP010000004">
    <property type="protein sequence ID" value="MCH7408351.1"/>
    <property type="molecule type" value="Genomic_DNA"/>
</dbReference>
<comment type="cofactor">
    <cofactor evidence="1">
        <name>Zn(2+)</name>
        <dbReference type="ChEBI" id="CHEBI:29105"/>
    </cofactor>
</comment>
<keyword evidence="8" id="KW-1185">Reference proteome</keyword>
<dbReference type="CDD" id="cd05651">
    <property type="entry name" value="M20_ArgE_DapE-like"/>
    <property type="match status" value="1"/>
</dbReference>
<dbReference type="InterPro" id="IPR001261">
    <property type="entry name" value="ArgE/DapE_CS"/>
</dbReference>
<evidence type="ECO:0000256" key="3">
    <source>
        <dbReference type="ARBA" id="ARBA00022801"/>
    </source>
</evidence>
<evidence type="ECO:0000259" key="6">
    <source>
        <dbReference type="Pfam" id="PF07687"/>
    </source>
</evidence>
<evidence type="ECO:0000313" key="8">
    <source>
        <dbReference type="Proteomes" id="UP001165489"/>
    </source>
</evidence>
<dbReference type="Pfam" id="PF07687">
    <property type="entry name" value="M20_dimer"/>
    <property type="match status" value="1"/>
</dbReference>
<accession>A0ABS9UW26</accession>